<dbReference type="RefSeq" id="WP_260413205.1">
    <property type="nucleotide sequence ID" value="NZ_JACHJC010000001.1"/>
</dbReference>
<feature type="domain" description="Putative restriction endonuclease" evidence="2">
    <location>
        <begin position="29"/>
        <end position="80"/>
    </location>
</feature>
<feature type="region of interest" description="Disordered" evidence="1">
    <location>
        <begin position="1"/>
        <end position="26"/>
    </location>
</feature>
<sequence length="90" mass="10144">MVPATKGRFPSARGGGDHDRGGVRPRRPAWNYYAAAGIEWYLLVEQETGTLHLHRRQGRHYREVSVTKPGSVLELTEPVRATIRPEDLVP</sequence>
<gene>
    <name evidence="3" type="ORF">FHU28_005998</name>
</gene>
<evidence type="ECO:0000313" key="3">
    <source>
        <dbReference type="EMBL" id="MBB5116159.1"/>
    </source>
</evidence>
<evidence type="ECO:0000256" key="1">
    <source>
        <dbReference type="SAM" id="MobiDB-lite"/>
    </source>
</evidence>
<keyword evidence="4" id="KW-1185">Reference proteome</keyword>
<organism evidence="3 4">
    <name type="scientific">Micromonospora echinospora</name>
    <name type="common">Micromonospora purpurea</name>
    <dbReference type="NCBI Taxonomy" id="1877"/>
    <lineage>
        <taxon>Bacteria</taxon>
        <taxon>Bacillati</taxon>
        <taxon>Actinomycetota</taxon>
        <taxon>Actinomycetes</taxon>
        <taxon>Micromonosporales</taxon>
        <taxon>Micromonosporaceae</taxon>
        <taxon>Micromonospora</taxon>
    </lineage>
</organism>
<evidence type="ECO:0000259" key="2">
    <source>
        <dbReference type="Pfam" id="PF05685"/>
    </source>
</evidence>
<reference evidence="3 4" key="1">
    <citation type="submission" date="2020-08" db="EMBL/GenBank/DDBJ databases">
        <title>Sequencing the genomes of 1000 actinobacteria strains.</title>
        <authorList>
            <person name="Klenk H.-P."/>
        </authorList>
    </citation>
    <scope>NUCLEOTIDE SEQUENCE [LARGE SCALE GENOMIC DNA]</scope>
    <source>
        <strain evidence="3 4">DSM 43036</strain>
    </source>
</reference>
<dbReference type="Proteomes" id="UP000618986">
    <property type="component" value="Unassembled WGS sequence"/>
</dbReference>
<dbReference type="GeneID" id="300296515"/>
<dbReference type="EMBL" id="JACHJC010000001">
    <property type="protein sequence ID" value="MBB5116159.1"/>
    <property type="molecule type" value="Genomic_DNA"/>
</dbReference>
<evidence type="ECO:0000313" key="4">
    <source>
        <dbReference type="Proteomes" id="UP000618986"/>
    </source>
</evidence>
<protein>
    <recommendedName>
        <fullName evidence="2">Putative restriction endonuclease domain-containing protein</fullName>
    </recommendedName>
</protein>
<accession>A0ABR6MLB3</accession>
<name>A0ABR6MLB3_MICEC</name>
<dbReference type="Pfam" id="PF05685">
    <property type="entry name" value="Uma2"/>
    <property type="match status" value="1"/>
</dbReference>
<comment type="caution">
    <text evidence="3">The sequence shown here is derived from an EMBL/GenBank/DDBJ whole genome shotgun (WGS) entry which is preliminary data.</text>
</comment>
<dbReference type="InterPro" id="IPR008538">
    <property type="entry name" value="Uma2"/>
</dbReference>
<proteinExistence type="predicted"/>